<dbReference type="InterPro" id="IPR002654">
    <property type="entry name" value="Glyco_trans_25"/>
</dbReference>
<dbReference type="AlphaFoldDB" id="D2YEY3"/>
<organism evidence="2 3">
    <name type="scientific">Vibrio mimicus VM603</name>
    <dbReference type="NCBI Taxonomy" id="671074"/>
    <lineage>
        <taxon>Bacteria</taxon>
        <taxon>Pseudomonadati</taxon>
        <taxon>Pseudomonadota</taxon>
        <taxon>Gammaproteobacteria</taxon>
        <taxon>Vibrionales</taxon>
        <taxon>Vibrionaceae</taxon>
        <taxon>Vibrio</taxon>
    </lineage>
</organism>
<feature type="domain" description="Glycosyl transferase family 25" evidence="1">
    <location>
        <begin position="37"/>
        <end position="213"/>
    </location>
</feature>
<sequence length="277" mass="32538">MFKKCIQIKAKICSNLTQFDNQHCVARCYRNRVFLMKIYVISLKNSLDRRASIEEQMANYGLDFEFFDAIDGRINPPHPIFSNYDYAKRLWFTSGKMPSKGELGCYASHYLMWQKCAELGESIIILEDDAKVLPCFSDYLNAIRVKTQEYGFLRLEQAYERSRLFLKEKTDNFEIYFLTNNFGGARAYALSPESAKKLIENSQCWSMPVDNYIGSLYLHNMPSFIFHPSIVENPDYFETTFQNEKQPSAPLYRKPTRELYSLYRKVRMALANNVYKK</sequence>
<evidence type="ECO:0000259" key="1">
    <source>
        <dbReference type="Pfam" id="PF01755"/>
    </source>
</evidence>
<evidence type="ECO:0000313" key="3">
    <source>
        <dbReference type="Proteomes" id="UP000004827"/>
    </source>
</evidence>
<dbReference type="GO" id="GO:0016740">
    <property type="term" value="F:transferase activity"/>
    <property type="evidence" value="ECO:0007669"/>
    <property type="project" value="UniProtKB-KW"/>
</dbReference>
<dbReference type="EMBL" id="ACYU01000092">
    <property type="protein sequence ID" value="EEW06742.1"/>
    <property type="molecule type" value="Genomic_DNA"/>
</dbReference>
<name>D2YEY3_VIBMI</name>
<protein>
    <submittedName>
        <fullName evidence="2">Putative glycosyltransferase</fullName>
    </submittedName>
</protein>
<gene>
    <name evidence="2" type="ORF">VMB_20800</name>
</gene>
<reference evidence="2 3" key="1">
    <citation type="journal article" date="2009" name="BMC Evol. Biol.">
        <title>Genomic taxonomy of Vibrios.</title>
        <authorList>
            <person name="Thompson C.C."/>
            <person name="Vicente A.C."/>
            <person name="Souza R.C."/>
            <person name="Vasconcelos A.T."/>
            <person name="Vesth T."/>
            <person name="Alves N.Jr."/>
            <person name="Ussery D.W."/>
            <person name="Iida T."/>
            <person name="Thompson F.L."/>
        </authorList>
    </citation>
    <scope>NUCLEOTIDE SEQUENCE [LARGE SCALE GENOMIC DNA]</scope>
    <source>
        <strain evidence="2 3">VM603</strain>
    </source>
</reference>
<accession>D2YEY3</accession>
<dbReference type="Proteomes" id="UP000004827">
    <property type="component" value="Unassembled WGS sequence"/>
</dbReference>
<dbReference type="CDD" id="cd06532">
    <property type="entry name" value="Glyco_transf_25"/>
    <property type="match status" value="1"/>
</dbReference>
<comment type="caution">
    <text evidence="2">The sequence shown here is derived from an EMBL/GenBank/DDBJ whole genome shotgun (WGS) entry which is preliminary data.</text>
</comment>
<dbReference type="Pfam" id="PF01755">
    <property type="entry name" value="Glyco_transf_25"/>
    <property type="match status" value="1"/>
</dbReference>
<proteinExistence type="predicted"/>
<evidence type="ECO:0000313" key="2">
    <source>
        <dbReference type="EMBL" id="EEW06742.1"/>
    </source>
</evidence>
<keyword evidence="2" id="KW-0808">Transferase</keyword>